<keyword evidence="3" id="KW-0704">Schiff base</keyword>
<keyword evidence="6" id="KW-1185">Reference proteome</keyword>
<dbReference type="Pfam" id="PF01791">
    <property type="entry name" value="DeoC"/>
    <property type="match status" value="1"/>
</dbReference>
<dbReference type="EMBL" id="CP012159">
    <property type="protein sequence ID" value="AKT41862.1"/>
    <property type="molecule type" value="Genomic_DNA"/>
</dbReference>
<dbReference type="SMART" id="SM01133">
    <property type="entry name" value="DeoC"/>
    <property type="match status" value="1"/>
</dbReference>
<dbReference type="GO" id="GO:0004332">
    <property type="term" value="F:fructose-bisphosphate aldolase activity"/>
    <property type="evidence" value="ECO:0007669"/>
    <property type="project" value="UniProtKB-EC"/>
</dbReference>
<dbReference type="InterPro" id="IPR002915">
    <property type="entry name" value="DeoC/FbaB/LacD_aldolase"/>
</dbReference>
<keyword evidence="2 5" id="KW-0456">Lyase</keyword>
<dbReference type="KEGG" id="ccro:CMC5_060830"/>
<dbReference type="SUPFAM" id="SSF51569">
    <property type="entry name" value="Aldolase"/>
    <property type="match status" value="1"/>
</dbReference>
<reference evidence="5 6" key="1">
    <citation type="submission" date="2015-07" db="EMBL/GenBank/DDBJ databases">
        <title>Genome analysis of myxobacterium Chondromyces crocatus Cm c5 reveals a high potential for natural compound synthesis and the genetic basis for the loss of fruiting body formation.</title>
        <authorList>
            <person name="Zaburannyi N."/>
            <person name="Bunk B."/>
            <person name="Maier J."/>
            <person name="Overmann J."/>
            <person name="Mueller R."/>
        </authorList>
    </citation>
    <scope>NUCLEOTIDE SEQUENCE [LARGE SCALE GENOMIC DNA]</scope>
    <source>
        <strain evidence="5 6">Cm c5</strain>
    </source>
</reference>
<dbReference type="PANTHER" id="PTHR47916:SF4">
    <property type="entry name" value="FRUCTOSE-BISPHOSPHATE ALDOLASE CLASS 1"/>
    <property type="match status" value="1"/>
</dbReference>
<dbReference type="STRING" id="52.CMC5_060830"/>
<gene>
    <name evidence="5" type="primary">kbaY</name>
    <name evidence="5" type="ORF">CMC5_060830</name>
</gene>
<dbReference type="Gene3D" id="3.20.20.70">
    <property type="entry name" value="Aldolase class I"/>
    <property type="match status" value="1"/>
</dbReference>
<evidence type="ECO:0000256" key="2">
    <source>
        <dbReference type="ARBA" id="ARBA00023239"/>
    </source>
</evidence>
<dbReference type="PANTHER" id="PTHR47916">
    <property type="entry name" value="FRUCTOSE-BISPHOSPHATE ALDOLASE CLASS 1"/>
    <property type="match status" value="1"/>
</dbReference>
<accession>A0A0K1EMJ2</accession>
<dbReference type="Proteomes" id="UP000067626">
    <property type="component" value="Chromosome"/>
</dbReference>
<dbReference type="PATRIC" id="fig|52.7.peg.6686"/>
<dbReference type="EC" id="4.1.2.13" evidence="1"/>
<dbReference type="AlphaFoldDB" id="A0A0K1EMJ2"/>
<dbReference type="InterPro" id="IPR013785">
    <property type="entry name" value="Aldolase_TIM"/>
</dbReference>
<proteinExistence type="inferred from homology"/>
<dbReference type="NCBIfam" id="NF006704">
    <property type="entry name" value="PRK09250.1-1"/>
    <property type="match status" value="1"/>
</dbReference>
<dbReference type="InterPro" id="IPR050456">
    <property type="entry name" value="DeoC/FbaB_aldolase"/>
</dbReference>
<organism evidence="5 6">
    <name type="scientific">Chondromyces crocatus</name>
    <dbReference type="NCBI Taxonomy" id="52"/>
    <lineage>
        <taxon>Bacteria</taxon>
        <taxon>Pseudomonadati</taxon>
        <taxon>Myxococcota</taxon>
        <taxon>Polyangia</taxon>
        <taxon>Polyangiales</taxon>
        <taxon>Polyangiaceae</taxon>
        <taxon>Chondromyces</taxon>
    </lineage>
</organism>
<evidence type="ECO:0000313" key="6">
    <source>
        <dbReference type="Proteomes" id="UP000067626"/>
    </source>
</evidence>
<name>A0A0K1EMJ2_CHOCO</name>
<evidence type="ECO:0000256" key="1">
    <source>
        <dbReference type="ARBA" id="ARBA00013068"/>
    </source>
</evidence>
<dbReference type="GO" id="GO:0006096">
    <property type="term" value="P:glycolytic process"/>
    <property type="evidence" value="ECO:0007669"/>
    <property type="project" value="UniProtKB-KW"/>
</dbReference>
<dbReference type="CDD" id="cd00958">
    <property type="entry name" value="DhnA"/>
    <property type="match status" value="1"/>
</dbReference>
<evidence type="ECO:0000256" key="3">
    <source>
        <dbReference type="ARBA" id="ARBA00023270"/>
    </source>
</evidence>
<evidence type="ECO:0000256" key="4">
    <source>
        <dbReference type="ARBA" id="ARBA00049653"/>
    </source>
</evidence>
<comment type="similarity">
    <text evidence="4">Belongs to the DeoC/FbaB aldolase family. FbaB subfamily.</text>
</comment>
<sequence>MNDARLPDRAGQVDGPPGLVRLEVGSAAKPEYACVPRAVPSTNLTEQFMALTDRVKQILSWYASENPGTQTNLVRLLNHGALTGTGKMVILPVDQGFEHGPVRSFAPNPEAYDPDYHYQLAIDSGCNAYAAPLGSLEASAVKFAGQIPLILKLNNSDTLAKVEPHSAITATVEDALRLGCVGIGYTIYPGSSGRNRMYEDLREITLEAKRKGLVVVVWAYPRGTGLSKAGETGIDVCAYAATISAQLGAHIIKVKPPTAHIEQDAAKKLYEQQNIPIATLSERIRHVVQATFGGKRIVIFSGGESKSIDDVLADVSELAKGGSFGSIMGRNAFQRPRDEALKLLAGVMKIYKDTP</sequence>
<evidence type="ECO:0000313" key="5">
    <source>
        <dbReference type="EMBL" id="AKT41862.1"/>
    </source>
</evidence>
<protein>
    <recommendedName>
        <fullName evidence="1">fructose-bisphosphate aldolase</fullName>
        <ecNumber evidence="1">4.1.2.13</ecNumber>
    </recommendedName>
</protein>
<dbReference type="InterPro" id="IPR041720">
    <property type="entry name" value="FbaB-like"/>
</dbReference>